<gene>
    <name evidence="7" type="ORF">ODALV1_LOCUS7632</name>
</gene>
<dbReference type="PROSITE" id="PS00941">
    <property type="entry name" value="CARBOXYLESTERASE_B_2"/>
    <property type="match status" value="1"/>
</dbReference>
<dbReference type="PANTHER" id="PTHR43142:SF1">
    <property type="entry name" value="CARBOXYLIC ESTER HYDROLASE"/>
    <property type="match status" value="1"/>
</dbReference>
<dbReference type="InterPro" id="IPR019819">
    <property type="entry name" value="Carboxylesterase_B_CS"/>
</dbReference>
<evidence type="ECO:0000256" key="5">
    <source>
        <dbReference type="RuleBase" id="RU361235"/>
    </source>
</evidence>
<feature type="domain" description="Carboxylesterase type B" evidence="6">
    <location>
        <begin position="32"/>
        <end position="573"/>
    </location>
</feature>
<evidence type="ECO:0000256" key="2">
    <source>
        <dbReference type="ARBA" id="ARBA00022487"/>
    </source>
</evidence>
<keyword evidence="4" id="KW-0325">Glycoprotein</keyword>
<evidence type="ECO:0000313" key="7">
    <source>
        <dbReference type="EMBL" id="CAL8090401.1"/>
    </source>
</evidence>
<keyword evidence="8" id="KW-1185">Reference proteome</keyword>
<dbReference type="InterPro" id="IPR029058">
    <property type="entry name" value="AB_hydrolase_fold"/>
</dbReference>
<dbReference type="SUPFAM" id="SSF53474">
    <property type="entry name" value="alpha/beta-Hydrolases"/>
    <property type="match status" value="1"/>
</dbReference>
<comment type="caution">
    <text evidence="7">The sequence shown here is derived from an EMBL/GenBank/DDBJ whole genome shotgun (WGS) entry which is preliminary data.</text>
</comment>
<name>A0ABP1Q7P5_9HEXA</name>
<dbReference type="Proteomes" id="UP001642540">
    <property type="component" value="Unassembled WGS sequence"/>
</dbReference>
<keyword evidence="3 5" id="KW-0378">Hydrolase</keyword>
<evidence type="ECO:0000313" key="8">
    <source>
        <dbReference type="Proteomes" id="UP001642540"/>
    </source>
</evidence>
<dbReference type="EMBL" id="CAXLJM020000024">
    <property type="protein sequence ID" value="CAL8090401.1"/>
    <property type="molecule type" value="Genomic_DNA"/>
</dbReference>
<accession>A0ABP1Q7P5</accession>
<comment type="similarity">
    <text evidence="1 5">Belongs to the type-B carboxylesterase/lipase family.</text>
</comment>
<evidence type="ECO:0000256" key="1">
    <source>
        <dbReference type="ARBA" id="ARBA00005964"/>
    </source>
</evidence>
<evidence type="ECO:0000256" key="4">
    <source>
        <dbReference type="ARBA" id="ARBA00023180"/>
    </source>
</evidence>
<dbReference type="PANTHER" id="PTHR43142">
    <property type="entry name" value="CARBOXYLIC ESTER HYDROLASE"/>
    <property type="match status" value="1"/>
</dbReference>
<keyword evidence="2" id="KW-0719">Serine esterase</keyword>
<evidence type="ECO:0000259" key="6">
    <source>
        <dbReference type="Pfam" id="PF00135"/>
    </source>
</evidence>
<dbReference type="EC" id="3.1.1.-" evidence="5"/>
<dbReference type="PROSITE" id="PS00122">
    <property type="entry name" value="CARBOXYLESTERASE_B_1"/>
    <property type="match status" value="1"/>
</dbReference>
<dbReference type="Gene3D" id="3.40.50.1820">
    <property type="entry name" value="alpha/beta hydrolase"/>
    <property type="match status" value="1"/>
</dbReference>
<proteinExistence type="inferred from homology"/>
<organism evidence="7 8">
    <name type="scientific">Orchesella dallaii</name>
    <dbReference type="NCBI Taxonomy" id="48710"/>
    <lineage>
        <taxon>Eukaryota</taxon>
        <taxon>Metazoa</taxon>
        <taxon>Ecdysozoa</taxon>
        <taxon>Arthropoda</taxon>
        <taxon>Hexapoda</taxon>
        <taxon>Collembola</taxon>
        <taxon>Entomobryomorpha</taxon>
        <taxon>Entomobryoidea</taxon>
        <taxon>Orchesellidae</taxon>
        <taxon>Orchesellinae</taxon>
        <taxon>Orchesella</taxon>
    </lineage>
</organism>
<dbReference type="Pfam" id="PF00135">
    <property type="entry name" value="COesterase"/>
    <property type="match status" value="1"/>
</dbReference>
<dbReference type="InterPro" id="IPR019826">
    <property type="entry name" value="Carboxylesterase_B_AS"/>
</dbReference>
<reference evidence="7 8" key="1">
    <citation type="submission" date="2024-08" db="EMBL/GenBank/DDBJ databases">
        <authorList>
            <person name="Cucini C."/>
            <person name="Frati F."/>
        </authorList>
    </citation>
    <scope>NUCLEOTIDE SEQUENCE [LARGE SCALE GENOMIC DNA]</scope>
</reference>
<evidence type="ECO:0000256" key="3">
    <source>
        <dbReference type="ARBA" id="ARBA00022801"/>
    </source>
</evidence>
<protein>
    <recommendedName>
        <fullName evidence="5">Carboxylic ester hydrolase</fullName>
        <ecNumber evidence="5">3.1.1.-</ecNumber>
    </recommendedName>
</protein>
<dbReference type="InterPro" id="IPR002018">
    <property type="entry name" value="CarbesteraseB"/>
</dbReference>
<sequence>MRSYFGRKTSVAGFVVLLAVTVNYYRNKKTLSPILEISTGKLQGVVSFTRAGKEIHDYMKIPFSKPPVGTDLRFEPPQPAESWVGVRDATETGPQCLQVNMITGGIEGSEDCLFLNVYTPKERKGLLPVMVWIHGGAFVFGTANRYRPAYLLDEDVILVTTNYRLAGLGFLNTGDGLIRGNMGLKDQNMALKWVQENIKYFGGDPTQVTLFGESAGSASVGFHTVSPLSKGLFSRAIMQSGSPLGNWAINREPAKQAKRFAAKFNCSVTDPEEMVACLKAVDGHTFVKAHQEMLLPLRDKITLFVPTIETVHDKNTFLPEEPLESLLSGRVNKVPLIVGVNKEEGLLSSSIITANKTKLKQANDEWNFFAAKILGYDLDKTDISDKIRHYYFGDVEDIGTIDLIANYTNLFSDRQFFVPVHKFVKYYTKQAPVRMYLYSYQAEFSLADMLAATQNERLPAIVSVILELLKRWVYKTVFRHELPHLGVCHADELQLIFNWPLSAFISENHKDFEMSRKMVKLWTDFVKNSDSISINDVVWPNLKVKDAQPLQYLDIDKVSKMIIEPFTDRIDFWDKLGL</sequence>